<accession>A0ABT5R8Y9</accession>
<comment type="caution">
    <text evidence="1">The sequence shown here is derived from an EMBL/GenBank/DDBJ whole genome shotgun (WGS) entry which is preliminary data.</text>
</comment>
<keyword evidence="2" id="KW-1185">Reference proteome</keyword>
<dbReference type="RefSeq" id="WP_274167160.1">
    <property type="nucleotide sequence ID" value="NZ_JAJUBC010000086.1"/>
</dbReference>
<evidence type="ECO:0000313" key="2">
    <source>
        <dbReference type="Proteomes" id="UP001149400"/>
    </source>
</evidence>
<evidence type="ECO:0000313" key="1">
    <source>
        <dbReference type="EMBL" id="MDD1796439.1"/>
    </source>
</evidence>
<dbReference type="EMBL" id="JAJUBC010000086">
    <property type="protein sequence ID" value="MDD1796439.1"/>
    <property type="molecule type" value="Genomic_DNA"/>
</dbReference>
<feature type="non-terminal residue" evidence="1">
    <location>
        <position position="1"/>
    </location>
</feature>
<protein>
    <submittedName>
        <fullName evidence="1">Uncharacterized protein</fullName>
    </submittedName>
</protein>
<gene>
    <name evidence="1" type="ORF">LRP50_25315</name>
</gene>
<name>A0ABT5R8Y9_9GAMM</name>
<dbReference type="Proteomes" id="UP001149400">
    <property type="component" value="Unassembled WGS sequence"/>
</dbReference>
<reference evidence="1" key="1">
    <citation type="submission" date="2021-12" db="EMBL/GenBank/DDBJ databases">
        <title>Enterovibrio ZSDZ35 sp. nov. and Enterovibrio ZSDZ42 sp. nov., isolated from coastal seawater in Qingdao.</title>
        <authorList>
            <person name="Zhang P."/>
        </authorList>
    </citation>
    <scope>NUCLEOTIDE SEQUENCE</scope>
    <source>
        <strain evidence="1">ZSDZ42</strain>
    </source>
</reference>
<organism evidence="1 2">
    <name type="scientific">Enterovibrio gelatinilyticus</name>
    <dbReference type="NCBI Taxonomy" id="2899819"/>
    <lineage>
        <taxon>Bacteria</taxon>
        <taxon>Pseudomonadati</taxon>
        <taxon>Pseudomonadota</taxon>
        <taxon>Gammaproteobacteria</taxon>
        <taxon>Vibrionales</taxon>
        <taxon>Vibrionaceae</taxon>
        <taxon>Enterovibrio</taxon>
    </lineage>
</organism>
<proteinExistence type="predicted"/>
<sequence length="234" mass="26989">IARAFKEFLLPSTGILYEISSNDNNDFASTYKEKECNINDNLRKTWSNCPDYQKAVNDGLIDEDAHKAFMNGEHQVITDIDISEVAKFMSKANSKTKKGEVFSIHPKNSSAENRDKSVDLNVKVKKSTYAIFNGIIHVHDNKKELVKVIKPVQEGNEKWKLKTSTGHCYEAIILHQDFVDQFQCDFKRLESMEVISYWELWQHKSEKKIKNAEVLKVVKPYWSENPSQGELSIK</sequence>